<dbReference type="AlphaFoldDB" id="A0A926IA66"/>
<comment type="caution">
    <text evidence="2">The sequence shown here is derived from an EMBL/GenBank/DDBJ whole genome shotgun (WGS) entry which is preliminary data.</text>
</comment>
<dbReference type="EMBL" id="JACRTA010000003">
    <property type="protein sequence ID" value="MBC8568830.1"/>
    <property type="molecule type" value="Genomic_DNA"/>
</dbReference>
<dbReference type="SUPFAM" id="SSF55729">
    <property type="entry name" value="Acyl-CoA N-acyltransferases (Nat)"/>
    <property type="match status" value="1"/>
</dbReference>
<proteinExistence type="predicted"/>
<accession>A0A926IA66</accession>
<dbReference type="InterPro" id="IPR050276">
    <property type="entry name" value="MshD_Acetyltransferase"/>
</dbReference>
<dbReference type="InterPro" id="IPR000182">
    <property type="entry name" value="GNAT_dom"/>
</dbReference>
<keyword evidence="3" id="KW-1185">Reference proteome</keyword>
<evidence type="ECO:0000259" key="1">
    <source>
        <dbReference type="PROSITE" id="PS51186"/>
    </source>
</evidence>
<protein>
    <submittedName>
        <fullName evidence="2">N-acetyltransferase</fullName>
    </submittedName>
</protein>
<dbReference type="Gene3D" id="3.40.630.30">
    <property type="match status" value="1"/>
</dbReference>
<dbReference type="RefSeq" id="WP_187525489.1">
    <property type="nucleotide sequence ID" value="NZ_JACRTA010000003.1"/>
</dbReference>
<dbReference type="PANTHER" id="PTHR43617">
    <property type="entry name" value="L-AMINO ACID N-ACETYLTRANSFERASE"/>
    <property type="match status" value="1"/>
</dbReference>
<dbReference type="PROSITE" id="PS51186">
    <property type="entry name" value="GNAT"/>
    <property type="match status" value="1"/>
</dbReference>
<dbReference type="Proteomes" id="UP000610862">
    <property type="component" value="Unassembled WGS sequence"/>
</dbReference>
<evidence type="ECO:0000313" key="2">
    <source>
        <dbReference type="EMBL" id="MBC8568830.1"/>
    </source>
</evidence>
<gene>
    <name evidence="2" type="ORF">H8692_08675</name>
</gene>
<dbReference type="PANTHER" id="PTHR43617:SF2">
    <property type="entry name" value="UPF0039 PROTEIN SLL0451"/>
    <property type="match status" value="1"/>
</dbReference>
<dbReference type="GO" id="GO:0016747">
    <property type="term" value="F:acyltransferase activity, transferring groups other than amino-acyl groups"/>
    <property type="evidence" value="ECO:0007669"/>
    <property type="project" value="InterPro"/>
</dbReference>
<evidence type="ECO:0000313" key="3">
    <source>
        <dbReference type="Proteomes" id="UP000610862"/>
    </source>
</evidence>
<sequence length="169" mass="18564">MLIRQAEARDYREVYELVKEAFIAAEHADGNEQDLVEALRKGGAFIPKLSLVAEIDGKLAGYILFTKAVVGRKEVLVLAPVAVKPAYQKQGIGAALINEGHEIAKKLGYEYSLVLGSELYYPRFGYVPAASFGIEIPEGFPPENFMAIRLRDDAELPNGSVVYAEEFGI</sequence>
<dbReference type="CDD" id="cd04301">
    <property type="entry name" value="NAT_SF"/>
    <property type="match status" value="1"/>
</dbReference>
<dbReference type="Pfam" id="PF00583">
    <property type="entry name" value="Acetyltransf_1"/>
    <property type="match status" value="1"/>
</dbReference>
<reference evidence="2" key="1">
    <citation type="submission" date="2020-08" db="EMBL/GenBank/DDBJ databases">
        <title>Genome public.</title>
        <authorList>
            <person name="Liu C."/>
            <person name="Sun Q."/>
        </authorList>
    </citation>
    <scope>NUCLEOTIDE SEQUENCE</scope>
    <source>
        <strain evidence="2">NSJ-24</strain>
    </source>
</reference>
<feature type="domain" description="N-acetyltransferase" evidence="1">
    <location>
        <begin position="1"/>
        <end position="151"/>
    </location>
</feature>
<organism evidence="2 3">
    <name type="scientific">Lentihominibacter hominis</name>
    <dbReference type="NCBI Taxonomy" id="2763645"/>
    <lineage>
        <taxon>Bacteria</taxon>
        <taxon>Bacillati</taxon>
        <taxon>Bacillota</taxon>
        <taxon>Clostridia</taxon>
        <taxon>Peptostreptococcales</taxon>
        <taxon>Anaerovoracaceae</taxon>
        <taxon>Lentihominibacter</taxon>
    </lineage>
</organism>
<dbReference type="InterPro" id="IPR016181">
    <property type="entry name" value="Acyl_CoA_acyltransferase"/>
</dbReference>
<name>A0A926IA66_9FIRM</name>